<dbReference type="CDD" id="cd15457">
    <property type="entry name" value="NADAR"/>
    <property type="match status" value="1"/>
</dbReference>
<gene>
    <name evidence="4" type="ORF">FDG2_2231</name>
</gene>
<dbReference type="SUPFAM" id="SSF143990">
    <property type="entry name" value="YbiA-like"/>
    <property type="match status" value="1"/>
</dbReference>
<keyword evidence="5" id="KW-1185">Reference proteome</keyword>
<protein>
    <recommendedName>
        <fullName evidence="3">NADAR domain-containing protein</fullName>
    </recommendedName>
</protein>
<dbReference type="InterPro" id="IPR037238">
    <property type="entry name" value="YbiA-like_sf"/>
</dbReference>
<evidence type="ECO:0000256" key="1">
    <source>
        <dbReference type="ARBA" id="ARBA00000022"/>
    </source>
</evidence>
<dbReference type="Pfam" id="PF08719">
    <property type="entry name" value="NADAR"/>
    <property type="match status" value="1"/>
</dbReference>
<reference evidence="5" key="1">
    <citation type="submission" date="2016-02" db="EMBL/GenBank/DDBJ databases">
        <authorList>
            <person name="Wibberg D."/>
        </authorList>
    </citation>
    <scope>NUCLEOTIDE SEQUENCE [LARGE SCALE GENOMIC DNA]</scope>
</reference>
<dbReference type="InterPro" id="IPR012816">
    <property type="entry name" value="NADAR"/>
</dbReference>
<organism evidence="4 5">
    <name type="scientific">Candidatus Protofrankia californiensis</name>
    <dbReference type="NCBI Taxonomy" id="1839754"/>
    <lineage>
        <taxon>Bacteria</taxon>
        <taxon>Bacillati</taxon>
        <taxon>Actinomycetota</taxon>
        <taxon>Actinomycetes</taxon>
        <taxon>Frankiales</taxon>
        <taxon>Frankiaceae</taxon>
        <taxon>Protofrankia</taxon>
    </lineage>
</organism>
<dbReference type="Proteomes" id="UP000199013">
    <property type="component" value="Unassembled WGS sequence"/>
</dbReference>
<dbReference type="Gene3D" id="1.10.357.40">
    <property type="entry name" value="YbiA-like"/>
    <property type="match status" value="1"/>
</dbReference>
<evidence type="ECO:0000259" key="3">
    <source>
        <dbReference type="Pfam" id="PF08719"/>
    </source>
</evidence>
<evidence type="ECO:0000256" key="2">
    <source>
        <dbReference type="ARBA" id="ARBA00000751"/>
    </source>
</evidence>
<dbReference type="NCBIfam" id="TIGR02464">
    <property type="entry name" value="ribofla_fusion"/>
    <property type="match status" value="1"/>
</dbReference>
<comment type="catalytic activity">
    <reaction evidence="2">
        <text>2,5-diamino-6-hydroxy-4-(5-phosphoribosylamino)-pyrimidine + H2O = 2,5,6-triamino-4-hydroxypyrimidine + D-ribose 5-phosphate</text>
        <dbReference type="Rhea" id="RHEA:23436"/>
        <dbReference type="ChEBI" id="CHEBI:15377"/>
        <dbReference type="ChEBI" id="CHEBI:58614"/>
        <dbReference type="ChEBI" id="CHEBI:78346"/>
        <dbReference type="ChEBI" id="CHEBI:137796"/>
    </reaction>
</comment>
<sequence length="202" mass="22008">MTTSASASQVEDLVLLEQAGQELDLLFFWGHRSPRGGARGVGTGCLSQWWPSAFTVDGLRYPTAEHFMMERKARLFGDLVAARGVLATSDPAAAKKYGRQVRGFDETVWNEHCFDIVVQGNAAKFTQHPSLRNYLLGTGDRVLVEASPLDRVWGIGLAADDSRAHRPSAWPGRNLLGFALMRVRAMLRDSAAGIPGQAGRLG</sequence>
<dbReference type="AlphaFoldDB" id="A0A1C3NX56"/>
<evidence type="ECO:0000313" key="4">
    <source>
        <dbReference type="EMBL" id="SBW22116.1"/>
    </source>
</evidence>
<name>A0A1C3NX56_9ACTN</name>
<proteinExistence type="predicted"/>
<comment type="catalytic activity">
    <reaction evidence="1">
        <text>5-amino-6-(5-phospho-D-ribosylamino)uracil + H2O = 5,6-diaminouracil + D-ribose 5-phosphate</text>
        <dbReference type="Rhea" id="RHEA:55020"/>
        <dbReference type="ChEBI" id="CHEBI:15377"/>
        <dbReference type="ChEBI" id="CHEBI:46252"/>
        <dbReference type="ChEBI" id="CHEBI:58453"/>
        <dbReference type="ChEBI" id="CHEBI:78346"/>
    </reaction>
</comment>
<evidence type="ECO:0000313" key="5">
    <source>
        <dbReference type="Proteomes" id="UP000199013"/>
    </source>
</evidence>
<dbReference type="EMBL" id="FLUV01000931">
    <property type="protein sequence ID" value="SBW22116.1"/>
    <property type="molecule type" value="Genomic_DNA"/>
</dbReference>
<accession>A0A1C3NX56</accession>
<feature type="domain" description="NADAR" evidence="3">
    <location>
        <begin position="28"/>
        <end position="188"/>
    </location>
</feature>